<name>A0ABN1B6T0_9ACTN</name>
<comment type="caution">
    <text evidence="1">The sequence shown here is derived from an EMBL/GenBank/DDBJ whole genome shotgun (WGS) entry which is preliminary data.</text>
</comment>
<organism evidence="1 2">
    <name type="scientific">Streptomyces olivaceiscleroticus</name>
    <dbReference type="NCBI Taxonomy" id="68245"/>
    <lineage>
        <taxon>Bacteria</taxon>
        <taxon>Bacillati</taxon>
        <taxon>Actinomycetota</taxon>
        <taxon>Actinomycetes</taxon>
        <taxon>Kitasatosporales</taxon>
        <taxon>Streptomycetaceae</taxon>
        <taxon>Streptomyces</taxon>
    </lineage>
</organism>
<evidence type="ECO:0000313" key="2">
    <source>
        <dbReference type="Proteomes" id="UP001500909"/>
    </source>
</evidence>
<accession>A0ABN1B6T0</accession>
<proteinExistence type="predicted"/>
<gene>
    <name evidence="1" type="ORF">GCM10010361_65740</name>
</gene>
<reference evidence="1 2" key="1">
    <citation type="journal article" date="2019" name="Int. J. Syst. Evol. Microbiol.">
        <title>The Global Catalogue of Microorganisms (GCM) 10K type strain sequencing project: providing services to taxonomists for standard genome sequencing and annotation.</title>
        <authorList>
            <consortium name="The Broad Institute Genomics Platform"/>
            <consortium name="The Broad Institute Genome Sequencing Center for Infectious Disease"/>
            <person name="Wu L."/>
            <person name="Ma J."/>
        </authorList>
    </citation>
    <scope>NUCLEOTIDE SEQUENCE [LARGE SCALE GENOMIC DNA]</scope>
    <source>
        <strain evidence="1 2">JCM 4805</strain>
    </source>
</reference>
<evidence type="ECO:0000313" key="1">
    <source>
        <dbReference type="EMBL" id="GAA0491341.1"/>
    </source>
</evidence>
<keyword evidence="2" id="KW-1185">Reference proteome</keyword>
<sequence length="49" mass="5144">MATNKYGALCAGELCATWVPPGGGVLVRGERGWLTYELVRDSGVGMLMG</sequence>
<protein>
    <submittedName>
        <fullName evidence="1">Uncharacterized protein</fullName>
    </submittedName>
</protein>
<dbReference type="EMBL" id="BAAABY010000048">
    <property type="protein sequence ID" value="GAA0491341.1"/>
    <property type="molecule type" value="Genomic_DNA"/>
</dbReference>
<dbReference type="Proteomes" id="UP001500909">
    <property type="component" value="Unassembled WGS sequence"/>
</dbReference>